<evidence type="ECO:0000256" key="4">
    <source>
        <dbReference type="RuleBase" id="RU362132"/>
    </source>
</evidence>
<dbReference type="Pfam" id="PF00205">
    <property type="entry name" value="TPP_enzyme_M"/>
    <property type="match status" value="1"/>
</dbReference>
<reference evidence="8" key="1">
    <citation type="submission" date="2022-06" db="EMBL/GenBank/DDBJ databases">
        <title>Genome public.</title>
        <authorList>
            <person name="Sun Q."/>
        </authorList>
    </citation>
    <scope>NUCLEOTIDE SEQUENCE</scope>
    <source>
        <strain evidence="8">CWNU-1</strain>
    </source>
</reference>
<dbReference type="Gene3D" id="3.40.50.1220">
    <property type="entry name" value="TPP-binding domain"/>
    <property type="match status" value="1"/>
</dbReference>
<dbReference type="PANTHER" id="PTHR18968:SF13">
    <property type="entry name" value="ACETOLACTATE SYNTHASE CATALYTIC SUBUNIT, MITOCHONDRIAL"/>
    <property type="match status" value="1"/>
</dbReference>
<keyword evidence="9" id="KW-1185">Reference proteome</keyword>
<evidence type="ECO:0000259" key="6">
    <source>
        <dbReference type="Pfam" id="PF02775"/>
    </source>
</evidence>
<sequence length="536" mass="57033">MKVYQQLATALLEHGVDTMFGLMGDANMLYLCDYMERGGRFVPVTHEGGAVGMSDGWSRARGRVGVASVTHGPALSNTVTSLIEAVRSRSRVLLLTGDTPAEPTHFQRLDLAAVATMAGAGYEKVHKPADLVRSLNQALRRVVAEDRPVLLDLPIGLVRKDAGEQQPAARPLSRAIGLPTEEQLNGALGLIASARRPVVLAGRGAVAADARDELIALADQLAAPLATTLLAKDWFHGHPSNLGIFGNLSHSVATAAISEADCIIAFGASLNSHTSFHGELLGDKKVVQVDSDPSAFGWFTPIDEAVSGDAKAVAAAMGDTLRAVGHAPTRSRLEKIQQRLREHRLTDDFQDRTGADTVDVRTAAIRLNEVLPRKRVLVSDIGRFAVGVWPAVRVAAPRDFVCMGGFGSIGLGLSGAIGAAVARPGDLTVLVVGDGGFMMNMAEFTTAVRERLPLLVVVLNDGAYGAEHFKLVHIGVDPDYSLNAWPELVPMAEAMGARGMTVRRPADLDTLRNIARDLDGPFLVDVRLDPHVNIVA</sequence>
<keyword evidence="3 4" id="KW-0786">Thiamine pyrophosphate</keyword>
<gene>
    <name evidence="8" type="ORF">NBG84_35640</name>
</gene>
<evidence type="ECO:0000313" key="9">
    <source>
        <dbReference type="Proteomes" id="UP001431429"/>
    </source>
</evidence>
<evidence type="ECO:0000256" key="2">
    <source>
        <dbReference type="ARBA" id="ARBA00007812"/>
    </source>
</evidence>
<dbReference type="EMBL" id="JAMQAW010000078">
    <property type="protein sequence ID" value="MCM2393549.1"/>
    <property type="molecule type" value="Genomic_DNA"/>
</dbReference>
<feature type="domain" description="Thiamine pyrophosphate enzyme N-terminal TPP-binding" evidence="7">
    <location>
        <begin position="1"/>
        <end position="111"/>
    </location>
</feature>
<dbReference type="InterPro" id="IPR012000">
    <property type="entry name" value="Thiamin_PyroP_enz_cen_dom"/>
</dbReference>
<dbReference type="Pfam" id="PF02775">
    <property type="entry name" value="TPP_enzyme_C"/>
    <property type="match status" value="1"/>
</dbReference>
<organism evidence="8 9">
    <name type="scientific">Streptomyces albipurpureus</name>
    <dbReference type="NCBI Taxonomy" id="2897419"/>
    <lineage>
        <taxon>Bacteria</taxon>
        <taxon>Bacillati</taxon>
        <taxon>Actinomycetota</taxon>
        <taxon>Actinomycetes</taxon>
        <taxon>Kitasatosporales</taxon>
        <taxon>Streptomycetaceae</taxon>
        <taxon>Streptomyces</taxon>
    </lineage>
</organism>
<comment type="caution">
    <text evidence="8">The sequence shown here is derived from an EMBL/GenBank/DDBJ whole genome shotgun (WGS) entry which is preliminary data.</text>
</comment>
<proteinExistence type="inferred from homology"/>
<protein>
    <submittedName>
        <fullName evidence="8">Thiamine pyrophosphate-binding protein</fullName>
    </submittedName>
</protein>
<dbReference type="SUPFAM" id="SSF52467">
    <property type="entry name" value="DHS-like NAD/FAD-binding domain"/>
    <property type="match status" value="1"/>
</dbReference>
<dbReference type="InterPro" id="IPR011766">
    <property type="entry name" value="TPP_enzyme_TPP-bd"/>
</dbReference>
<evidence type="ECO:0000256" key="3">
    <source>
        <dbReference type="ARBA" id="ARBA00023052"/>
    </source>
</evidence>
<evidence type="ECO:0000259" key="7">
    <source>
        <dbReference type="Pfam" id="PF02776"/>
    </source>
</evidence>
<comment type="cofactor">
    <cofactor evidence="1">
        <name>thiamine diphosphate</name>
        <dbReference type="ChEBI" id="CHEBI:58937"/>
    </cofactor>
</comment>
<dbReference type="RefSeq" id="WP_250923846.1">
    <property type="nucleotide sequence ID" value="NZ_JAMQAW010000078.1"/>
</dbReference>
<dbReference type="PROSITE" id="PS00187">
    <property type="entry name" value="TPP_ENZYMES"/>
    <property type="match status" value="1"/>
</dbReference>
<comment type="similarity">
    <text evidence="2 4">Belongs to the TPP enzyme family.</text>
</comment>
<dbReference type="CDD" id="cd00568">
    <property type="entry name" value="TPP_enzymes"/>
    <property type="match status" value="1"/>
</dbReference>
<evidence type="ECO:0000259" key="5">
    <source>
        <dbReference type="Pfam" id="PF00205"/>
    </source>
</evidence>
<dbReference type="InterPro" id="IPR029035">
    <property type="entry name" value="DHS-like_NAD/FAD-binding_dom"/>
</dbReference>
<dbReference type="InterPro" id="IPR029061">
    <property type="entry name" value="THDP-binding"/>
</dbReference>
<feature type="domain" description="Thiamine pyrophosphate enzyme central" evidence="5">
    <location>
        <begin position="185"/>
        <end position="316"/>
    </location>
</feature>
<dbReference type="CDD" id="cd07035">
    <property type="entry name" value="TPP_PYR_POX_like"/>
    <property type="match status" value="1"/>
</dbReference>
<dbReference type="SUPFAM" id="SSF52518">
    <property type="entry name" value="Thiamin diphosphate-binding fold (THDP-binding)"/>
    <property type="match status" value="2"/>
</dbReference>
<name>A0ABT0V011_9ACTN</name>
<dbReference type="InterPro" id="IPR000399">
    <property type="entry name" value="TPP-bd_CS"/>
</dbReference>
<dbReference type="InterPro" id="IPR012001">
    <property type="entry name" value="Thiamin_PyroP_enz_TPP-bd_dom"/>
</dbReference>
<dbReference type="Pfam" id="PF02776">
    <property type="entry name" value="TPP_enzyme_N"/>
    <property type="match status" value="1"/>
</dbReference>
<evidence type="ECO:0000256" key="1">
    <source>
        <dbReference type="ARBA" id="ARBA00001964"/>
    </source>
</evidence>
<dbReference type="InterPro" id="IPR045229">
    <property type="entry name" value="TPP_enz"/>
</dbReference>
<dbReference type="Gene3D" id="3.40.50.970">
    <property type="match status" value="2"/>
</dbReference>
<feature type="domain" description="Thiamine pyrophosphate enzyme TPP-binding" evidence="6">
    <location>
        <begin position="380"/>
        <end position="526"/>
    </location>
</feature>
<dbReference type="Proteomes" id="UP001431429">
    <property type="component" value="Unassembled WGS sequence"/>
</dbReference>
<evidence type="ECO:0000313" key="8">
    <source>
        <dbReference type="EMBL" id="MCM2393549.1"/>
    </source>
</evidence>
<dbReference type="PANTHER" id="PTHR18968">
    <property type="entry name" value="THIAMINE PYROPHOSPHATE ENZYMES"/>
    <property type="match status" value="1"/>
</dbReference>
<accession>A0ABT0V011</accession>